<dbReference type="GO" id="GO:0006629">
    <property type="term" value="P:lipid metabolic process"/>
    <property type="evidence" value="ECO:0007669"/>
    <property type="project" value="InterPro"/>
</dbReference>
<dbReference type="OrthoDB" id="9794725at2"/>
<dbReference type="CDD" id="cd01834">
    <property type="entry name" value="SGNH_hydrolase_like_2"/>
    <property type="match status" value="1"/>
</dbReference>
<dbReference type="InterPro" id="IPR051532">
    <property type="entry name" value="Ester_Hydrolysis_Enzymes"/>
</dbReference>
<evidence type="ECO:0000313" key="2">
    <source>
        <dbReference type="EMBL" id="AXK45424.1"/>
    </source>
</evidence>
<dbReference type="PANTHER" id="PTHR30383:SF5">
    <property type="entry name" value="SGNH HYDROLASE-TYPE ESTERASE DOMAIN-CONTAINING PROTEIN"/>
    <property type="match status" value="1"/>
</dbReference>
<dbReference type="EMBL" id="CP031356">
    <property type="protein sequence ID" value="AXK45424.1"/>
    <property type="molecule type" value="Genomic_DNA"/>
</dbReference>
<reference evidence="3 5" key="2">
    <citation type="submission" date="2018-08" db="EMBL/GenBank/DDBJ databases">
        <title>Brachybacterium saurashtrense DSM 23186.</title>
        <authorList>
            <person name="Li Y."/>
        </authorList>
    </citation>
    <scope>NUCLEOTIDE SEQUENCE [LARGE SCALE GENOMIC DNA]</scope>
    <source>
        <strain evidence="3 5">DSM 23186</strain>
    </source>
</reference>
<evidence type="ECO:0000313" key="5">
    <source>
        <dbReference type="Proteomes" id="UP000282185"/>
    </source>
</evidence>
<keyword evidence="4" id="KW-1185">Reference proteome</keyword>
<dbReference type="Gene3D" id="3.40.50.1110">
    <property type="entry name" value="SGNH hydrolase"/>
    <property type="match status" value="1"/>
</dbReference>
<gene>
    <name evidence="2" type="ORF">DWV08_07200</name>
    <name evidence="3" type="ORF">DXU92_10870</name>
</gene>
<protein>
    <submittedName>
        <fullName evidence="3">Lysophospholipase</fullName>
    </submittedName>
</protein>
<dbReference type="Proteomes" id="UP000254236">
    <property type="component" value="Chromosome"/>
</dbReference>
<dbReference type="PANTHER" id="PTHR30383">
    <property type="entry name" value="THIOESTERASE 1/PROTEASE 1/LYSOPHOSPHOLIPASE L1"/>
    <property type="match status" value="1"/>
</dbReference>
<feature type="domain" description="SGNH hydrolase-type esterase" evidence="1">
    <location>
        <begin position="21"/>
        <end position="205"/>
    </location>
</feature>
<organism evidence="3 5">
    <name type="scientific">Brachybacterium saurashtrense</name>
    <dbReference type="NCBI Taxonomy" id="556288"/>
    <lineage>
        <taxon>Bacteria</taxon>
        <taxon>Bacillati</taxon>
        <taxon>Actinomycetota</taxon>
        <taxon>Actinomycetes</taxon>
        <taxon>Micrococcales</taxon>
        <taxon>Dermabacteraceae</taxon>
        <taxon>Brachybacterium</taxon>
    </lineage>
</organism>
<dbReference type="KEGG" id="bsau:DWV08_07200"/>
<proteinExistence type="predicted"/>
<sequence length="216" mass="23371">MSGTMSLMTAPSTPAPRTLLFIGDSITDAGRREDPDELGHGYVRLLAEHAAAHEPTATVLNRGISGDKAADLVARFDADCLAHRPDVVTLYVGVNDSWHRFTRGEHVRDDDFERDYRDLLDRLARTVPGASVVLMLPFVADVDAEAARIHEDLDGKATIIRRLAAEHGHALVDLEQVLATALAAGHTPRTIAEDGVHPTLAGHRLLADAWLDAAGR</sequence>
<dbReference type="EMBL" id="QSWH01000005">
    <property type="protein sequence ID" value="RRR21819.1"/>
    <property type="molecule type" value="Genomic_DNA"/>
</dbReference>
<dbReference type="SUPFAM" id="SSF52266">
    <property type="entry name" value="SGNH hydrolase"/>
    <property type="match status" value="1"/>
</dbReference>
<dbReference type="PROSITE" id="PS01098">
    <property type="entry name" value="LIPASE_GDSL_SER"/>
    <property type="match status" value="1"/>
</dbReference>
<dbReference type="Proteomes" id="UP000282185">
    <property type="component" value="Unassembled WGS sequence"/>
</dbReference>
<name>A0A345YNC2_9MICO</name>
<dbReference type="Pfam" id="PF13472">
    <property type="entry name" value="Lipase_GDSL_2"/>
    <property type="match status" value="1"/>
</dbReference>
<accession>A0A345YNC2</accession>
<dbReference type="InterPro" id="IPR008265">
    <property type="entry name" value="Lipase_GDSL_AS"/>
</dbReference>
<evidence type="ECO:0000313" key="3">
    <source>
        <dbReference type="EMBL" id="RRR21819.1"/>
    </source>
</evidence>
<evidence type="ECO:0000313" key="4">
    <source>
        <dbReference type="Proteomes" id="UP000254236"/>
    </source>
</evidence>
<reference evidence="2 4" key="1">
    <citation type="submission" date="2018-07" db="EMBL/GenBank/DDBJ databases">
        <title>Brachybacterium saurashtrense DSM 23186 genome sequence.</title>
        <authorList>
            <person name="Guo L."/>
        </authorList>
    </citation>
    <scope>NUCLEOTIDE SEQUENCE [LARGE SCALE GENOMIC DNA]</scope>
    <source>
        <strain evidence="2 4">DSM 23186</strain>
    </source>
</reference>
<dbReference type="AlphaFoldDB" id="A0A345YNC2"/>
<dbReference type="GO" id="GO:0004622">
    <property type="term" value="F:phosphatidylcholine lysophospholipase activity"/>
    <property type="evidence" value="ECO:0007669"/>
    <property type="project" value="TreeGrafter"/>
</dbReference>
<dbReference type="InterPro" id="IPR036514">
    <property type="entry name" value="SGNH_hydro_sf"/>
</dbReference>
<evidence type="ECO:0000259" key="1">
    <source>
        <dbReference type="Pfam" id="PF13472"/>
    </source>
</evidence>
<dbReference type="InterPro" id="IPR013830">
    <property type="entry name" value="SGNH_hydro"/>
</dbReference>